<feature type="compositionally biased region" description="Polar residues" evidence="1">
    <location>
        <begin position="748"/>
        <end position="760"/>
    </location>
</feature>
<feature type="compositionally biased region" description="Acidic residues" evidence="1">
    <location>
        <begin position="83"/>
        <end position="95"/>
    </location>
</feature>
<comment type="caution">
    <text evidence="2">The sequence shown here is derived from an EMBL/GenBank/DDBJ whole genome shotgun (WGS) entry which is preliminary data.</text>
</comment>
<dbReference type="Proteomes" id="UP001219525">
    <property type="component" value="Unassembled WGS sequence"/>
</dbReference>
<feature type="compositionally biased region" description="Basic and acidic residues" evidence="1">
    <location>
        <begin position="96"/>
        <end position="108"/>
    </location>
</feature>
<feature type="compositionally biased region" description="Basic residues" evidence="1">
    <location>
        <begin position="55"/>
        <end position="72"/>
    </location>
</feature>
<dbReference type="EMBL" id="JARJCW010000070">
    <property type="protein sequence ID" value="KAJ7199012.1"/>
    <property type="molecule type" value="Genomic_DNA"/>
</dbReference>
<gene>
    <name evidence="2" type="ORF">GGX14DRAFT_573093</name>
</gene>
<feature type="region of interest" description="Disordered" evidence="1">
    <location>
        <begin position="593"/>
        <end position="655"/>
    </location>
</feature>
<feature type="compositionally biased region" description="Basic residues" evidence="1">
    <location>
        <begin position="636"/>
        <end position="647"/>
    </location>
</feature>
<dbReference type="AlphaFoldDB" id="A0AAD6UZT7"/>
<protein>
    <submittedName>
        <fullName evidence="2">Uncharacterized protein</fullName>
    </submittedName>
</protein>
<feature type="compositionally biased region" description="Low complexity" evidence="1">
    <location>
        <begin position="33"/>
        <end position="46"/>
    </location>
</feature>
<feature type="compositionally biased region" description="Basic and acidic residues" evidence="1">
    <location>
        <begin position="117"/>
        <end position="128"/>
    </location>
</feature>
<evidence type="ECO:0000313" key="2">
    <source>
        <dbReference type="EMBL" id="KAJ7199012.1"/>
    </source>
</evidence>
<feature type="compositionally biased region" description="Basic residues" evidence="1">
    <location>
        <begin position="733"/>
        <end position="742"/>
    </location>
</feature>
<accession>A0AAD6UZT7</accession>
<reference evidence="2" key="1">
    <citation type="submission" date="2023-03" db="EMBL/GenBank/DDBJ databases">
        <title>Massive genome expansion in bonnet fungi (Mycena s.s.) driven by repeated elements and novel gene families across ecological guilds.</title>
        <authorList>
            <consortium name="Lawrence Berkeley National Laboratory"/>
            <person name="Harder C.B."/>
            <person name="Miyauchi S."/>
            <person name="Viragh M."/>
            <person name="Kuo A."/>
            <person name="Thoen E."/>
            <person name="Andreopoulos B."/>
            <person name="Lu D."/>
            <person name="Skrede I."/>
            <person name="Drula E."/>
            <person name="Henrissat B."/>
            <person name="Morin E."/>
            <person name="Kohler A."/>
            <person name="Barry K."/>
            <person name="LaButti K."/>
            <person name="Morin E."/>
            <person name="Salamov A."/>
            <person name="Lipzen A."/>
            <person name="Mereny Z."/>
            <person name="Hegedus B."/>
            <person name="Baldrian P."/>
            <person name="Stursova M."/>
            <person name="Weitz H."/>
            <person name="Taylor A."/>
            <person name="Grigoriev I.V."/>
            <person name="Nagy L.G."/>
            <person name="Martin F."/>
            <person name="Kauserud H."/>
        </authorList>
    </citation>
    <scope>NUCLEOTIDE SEQUENCE</scope>
    <source>
        <strain evidence="2">9144</strain>
    </source>
</reference>
<feature type="region of interest" description="Disordered" evidence="1">
    <location>
        <begin position="727"/>
        <end position="799"/>
    </location>
</feature>
<feature type="compositionally biased region" description="Acidic residues" evidence="1">
    <location>
        <begin position="608"/>
        <end position="627"/>
    </location>
</feature>
<name>A0AAD6UZT7_9AGAR</name>
<organism evidence="2 3">
    <name type="scientific">Mycena pura</name>
    <dbReference type="NCBI Taxonomy" id="153505"/>
    <lineage>
        <taxon>Eukaryota</taxon>
        <taxon>Fungi</taxon>
        <taxon>Dikarya</taxon>
        <taxon>Basidiomycota</taxon>
        <taxon>Agaricomycotina</taxon>
        <taxon>Agaricomycetes</taxon>
        <taxon>Agaricomycetidae</taxon>
        <taxon>Agaricales</taxon>
        <taxon>Marasmiineae</taxon>
        <taxon>Mycenaceae</taxon>
        <taxon>Mycena</taxon>
    </lineage>
</organism>
<sequence>MAPTTRARTRAPEDPAAAPLAPRSRYAPSTLVPPTTRARSRQAASAAPPPTQRAAKARTKRSATHSNQKSKRTAPPAAKDQDTDAEADTDTETDSDDAKTDTEQENNHSAKRMLFVDFEKGRMWKEARPTGPARLSPDDEDDDRLTTSPLTSRHSSPAPPWERDDQSGDSDSDKDPDYAEERLRALRKEFDAKGTANELITEGEQEDFDMDDYNDTAITSPERRRRAKGKGKASTNSKPRVAPTPARAESPPDDDNDSIVVGADALAGGRPSQEIVDRAKDFVKDMWVQLDDLAREAGVSKTTMAKLSGVMASTSREVNLYDAYLWHRRKLNPPPKGTSKTFCAATTEQALIIVAEAGREWLKTTTAEYHEEFRVLPEDERNDPIARRRLFQDMLEEFRAAHFDRMDDEKERGGAPAVMQKTLKYFVNQSTVVAHTRDIHVFGVGIDLMTDTAAAWGGSELFDAMKERHFQPFTRLVNELKSLMHITALDERTEGEDETDHPPINPYLVAMPQPGEKGRDARRRRVSGFLLNLIQLCVMSRDGCSVAEVNRLFKTMAWRKWPDKATTHQLVVENWPVALKKYCPGPSWSFTQIKNTGRDDAEPAGGSEDTDNDDNDNDNDDDDDDDGEGRAAMSKKAMKGRSRKAKKGRNENEKVTAAFRDMHDALERVYQGEQDPSAPRVRPWTEEEIARDDPLSVPVVVCADNSVLVRAGASEAYVKRMQKEAEAAEKRTAKTQKTRKTAPAKSQPAKTTQNAEQGSSKAVEHNEDNASVGQKRPADTQSSGAASKRRHIEQDSEDENNTTLTAMICRYSTVDGGRYSGEFRAIGFERIPGEMSTVDRYTWYRPARANSTWRQIPYSRPIVTDREASILAFLQEDVGLS</sequence>
<feature type="region of interest" description="Disordered" evidence="1">
    <location>
        <begin position="1"/>
        <end position="260"/>
    </location>
</feature>
<feature type="compositionally biased region" description="Polar residues" evidence="1">
    <location>
        <begin position="146"/>
        <end position="155"/>
    </location>
</feature>
<keyword evidence="3" id="KW-1185">Reference proteome</keyword>
<feature type="region of interest" description="Disordered" evidence="1">
    <location>
        <begin position="491"/>
        <end position="519"/>
    </location>
</feature>
<feature type="compositionally biased region" description="Acidic residues" evidence="1">
    <location>
        <begin position="201"/>
        <end position="214"/>
    </location>
</feature>
<feature type="compositionally biased region" description="Basic and acidic residues" evidence="1">
    <location>
        <begin position="161"/>
        <end position="192"/>
    </location>
</feature>
<proteinExistence type="predicted"/>
<evidence type="ECO:0000256" key="1">
    <source>
        <dbReference type="SAM" id="MobiDB-lite"/>
    </source>
</evidence>
<evidence type="ECO:0000313" key="3">
    <source>
        <dbReference type="Proteomes" id="UP001219525"/>
    </source>
</evidence>